<evidence type="ECO:0000256" key="1">
    <source>
        <dbReference type="ARBA" id="ARBA00009258"/>
    </source>
</evidence>
<dbReference type="GO" id="GO:0005739">
    <property type="term" value="C:mitochondrion"/>
    <property type="evidence" value="ECO:0007669"/>
    <property type="project" value="TreeGrafter"/>
</dbReference>
<dbReference type="STRING" id="686832.A0A0C3C173"/>
<evidence type="ECO:0000259" key="8">
    <source>
        <dbReference type="Pfam" id="PF01728"/>
    </source>
</evidence>
<feature type="domain" description="Ribosomal RNA methyltransferase FtsJ" evidence="8">
    <location>
        <begin position="41"/>
        <end position="234"/>
    </location>
</feature>
<dbReference type="PIRSF" id="PIRSF005461">
    <property type="entry name" value="23S_rRNA_mtase"/>
    <property type="match status" value="1"/>
</dbReference>
<dbReference type="HAMAP" id="MF_01547">
    <property type="entry name" value="RNA_methyltr_E"/>
    <property type="match status" value="1"/>
</dbReference>
<name>A0A0C3C173_HEBCY</name>
<reference evidence="9 10" key="1">
    <citation type="submission" date="2014-04" db="EMBL/GenBank/DDBJ databases">
        <authorList>
            <consortium name="DOE Joint Genome Institute"/>
            <person name="Kuo A."/>
            <person name="Gay G."/>
            <person name="Dore J."/>
            <person name="Kohler A."/>
            <person name="Nagy L.G."/>
            <person name="Floudas D."/>
            <person name="Copeland A."/>
            <person name="Barry K.W."/>
            <person name="Cichocki N."/>
            <person name="Veneault-Fourrey C."/>
            <person name="LaButti K."/>
            <person name="Lindquist E.A."/>
            <person name="Lipzen A."/>
            <person name="Lundell T."/>
            <person name="Morin E."/>
            <person name="Murat C."/>
            <person name="Sun H."/>
            <person name="Tunlid A."/>
            <person name="Henrissat B."/>
            <person name="Grigoriev I.V."/>
            <person name="Hibbett D.S."/>
            <person name="Martin F."/>
            <person name="Nordberg H.P."/>
            <person name="Cantor M.N."/>
            <person name="Hua S.X."/>
        </authorList>
    </citation>
    <scope>NUCLEOTIDE SEQUENCE [LARGE SCALE GENOMIC DNA]</scope>
    <source>
        <strain evidence="10">h7</strain>
    </source>
</reference>
<dbReference type="OrthoDB" id="20105at2759"/>
<accession>A0A0C3C173</accession>
<protein>
    <recommendedName>
        <fullName evidence="6">rRNA methyltransferase 2, mitochondrial</fullName>
    </recommendedName>
</protein>
<keyword evidence="10" id="KW-1185">Reference proteome</keyword>
<dbReference type="InterPro" id="IPR029063">
    <property type="entry name" value="SAM-dependent_MTases_sf"/>
</dbReference>
<evidence type="ECO:0000313" key="9">
    <source>
        <dbReference type="EMBL" id="KIM37436.1"/>
    </source>
</evidence>
<keyword evidence="3" id="KW-0489">Methyltransferase</keyword>
<gene>
    <name evidence="9" type="ORF">M413DRAFT_77245</name>
</gene>
<evidence type="ECO:0000256" key="3">
    <source>
        <dbReference type="ARBA" id="ARBA00022603"/>
    </source>
</evidence>
<dbReference type="EMBL" id="KN831797">
    <property type="protein sequence ID" value="KIM37436.1"/>
    <property type="molecule type" value="Genomic_DNA"/>
</dbReference>
<evidence type="ECO:0000313" key="10">
    <source>
        <dbReference type="Proteomes" id="UP000053424"/>
    </source>
</evidence>
<dbReference type="InterPro" id="IPR002877">
    <property type="entry name" value="RNA_MeTrfase_FtsJ_dom"/>
</dbReference>
<dbReference type="Gene3D" id="3.40.50.150">
    <property type="entry name" value="Vaccinia Virus protein VP39"/>
    <property type="match status" value="1"/>
</dbReference>
<dbReference type="PANTHER" id="PTHR10920:SF18">
    <property type="entry name" value="RRNA METHYLTRANSFERASE 2, MITOCHONDRIAL"/>
    <property type="match status" value="1"/>
</dbReference>
<dbReference type="HOGENOM" id="CLU_009422_4_0_1"/>
<proteinExistence type="inferred from homology"/>
<evidence type="ECO:0000256" key="7">
    <source>
        <dbReference type="PIRSR" id="PIRSR005461-1"/>
    </source>
</evidence>
<keyword evidence="4" id="KW-0808">Transferase</keyword>
<dbReference type="InterPro" id="IPR050082">
    <property type="entry name" value="RNA_methyltr_RlmE"/>
</dbReference>
<evidence type="ECO:0000256" key="4">
    <source>
        <dbReference type="ARBA" id="ARBA00022679"/>
    </source>
</evidence>
<dbReference type="Pfam" id="PF01728">
    <property type="entry name" value="FtsJ"/>
    <property type="match status" value="1"/>
</dbReference>
<evidence type="ECO:0000256" key="2">
    <source>
        <dbReference type="ARBA" id="ARBA00022552"/>
    </source>
</evidence>
<feature type="active site" description="Proton acceptor" evidence="7">
    <location>
        <position position="191"/>
    </location>
</feature>
<evidence type="ECO:0000256" key="6">
    <source>
        <dbReference type="ARBA" id="ARBA00041184"/>
    </source>
</evidence>
<dbReference type="AlphaFoldDB" id="A0A0C3C173"/>
<comment type="similarity">
    <text evidence="1">Belongs to the class I-like SAM-binding methyltransferase superfamily. RNA methyltransferase RlmE family.</text>
</comment>
<organism evidence="9 10">
    <name type="scientific">Hebeloma cylindrosporum</name>
    <dbReference type="NCBI Taxonomy" id="76867"/>
    <lineage>
        <taxon>Eukaryota</taxon>
        <taxon>Fungi</taxon>
        <taxon>Dikarya</taxon>
        <taxon>Basidiomycota</taxon>
        <taxon>Agaricomycotina</taxon>
        <taxon>Agaricomycetes</taxon>
        <taxon>Agaricomycetidae</taxon>
        <taxon>Agaricales</taxon>
        <taxon>Agaricineae</taxon>
        <taxon>Hymenogastraceae</taxon>
        <taxon>Hebeloma</taxon>
    </lineage>
</organism>
<dbReference type="GO" id="GO:0008650">
    <property type="term" value="F:rRNA (uridine-2'-O-)-methyltransferase activity"/>
    <property type="evidence" value="ECO:0007669"/>
    <property type="project" value="TreeGrafter"/>
</dbReference>
<evidence type="ECO:0000256" key="5">
    <source>
        <dbReference type="ARBA" id="ARBA00022691"/>
    </source>
</evidence>
<dbReference type="PANTHER" id="PTHR10920">
    <property type="entry name" value="RIBOSOMAL RNA METHYLTRANSFERASE"/>
    <property type="match status" value="1"/>
</dbReference>
<reference evidence="10" key="2">
    <citation type="submission" date="2015-01" db="EMBL/GenBank/DDBJ databases">
        <title>Evolutionary Origins and Diversification of the Mycorrhizal Mutualists.</title>
        <authorList>
            <consortium name="DOE Joint Genome Institute"/>
            <consortium name="Mycorrhizal Genomics Consortium"/>
            <person name="Kohler A."/>
            <person name="Kuo A."/>
            <person name="Nagy L.G."/>
            <person name="Floudas D."/>
            <person name="Copeland A."/>
            <person name="Barry K.W."/>
            <person name="Cichocki N."/>
            <person name="Veneault-Fourrey C."/>
            <person name="LaButti K."/>
            <person name="Lindquist E.A."/>
            <person name="Lipzen A."/>
            <person name="Lundell T."/>
            <person name="Morin E."/>
            <person name="Murat C."/>
            <person name="Riley R."/>
            <person name="Ohm R."/>
            <person name="Sun H."/>
            <person name="Tunlid A."/>
            <person name="Henrissat B."/>
            <person name="Grigoriev I.V."/>
            <person name="Hibbett D.S."/>
            <person name="Martin F."/>
        </authorList>
    </citation>
    <scope>NUCLEOTIDE SEQUENCE [LARGE SCALE GENOMIC DNA]</scope>
    <source>
        <strain evidence="10">h7</strain>
    </source>
</reference>
<dbReference type="SUPFAM" id="SSF53335">
    <property type="entry name" value="S-adenosyl-L-methionine-dependent methyltransferases"/>
    <property type="match status" value="1"/>
</dbReference>
<sequence length="238" mass="26625">MSFRQSAIRLSQKSKSKSTAWASRQLRDPYVKRRVADAAAYRARSAFKLLEINDDWNQFLEQPDVKAVVDLGAAPGGWSQVVADKLAWGRGTIIAVDLLPIEPIYGVQTIKADFMVDSTTRRIRELLCNPENPKGKADVILSDMAANVSGNVAHDIEASLEICEAVFDFASKNLRSAQSVGRRKGGVLLVKFFAHPLLDQFRDERLKPNFNQVHYIKPDSSRATSREGYFLCQGWDPL</sequence>
<keyword evidence="5 7" id="KW-0949">S-adenosyl-L-methionine</keyword>
<dbReference type="Proteomes" id="UP000053424">
    <property type="component" value="Unassembled WGS sequence"/>
</dbReference>
<keyword evidence="2" id="KW-0698">rRNA processing</keyword>
<dbReference type="InterPro" id="IPR015507">
    <property type="entry name" value="rRNA-MeTfrase_E"/>
</dbReference>